<evidence type="ECO:0000313" key="1">
    <source>
        <dbReference type="EMBL" id="BAU55070.1"/>
    </source>
</evidence>
<dbReference type="OrthoDB" id="9789181at2"/>
<dbReference type="InterPro" id="IPR011006">
    <property type="entry name" value="CheY-like_superfamily"/>
</dbReference>
<gene>
    <name evidence="1" type="primary">afsQ1</name>
    <name evidence="1" type="ORF">MgSA37_03251</name>
</gene>
<dbReference type="Pfam" id="PF00072">
    <property type="entry name" value="Response_reg"/>
    <property type="match status" value="1"/>
</dbReference>
<keyword evidence="2" id="KW-1185">Reference proteome</keyword>
<dbReference type="PROSITE" id="PS50110">
    <property type="entry name" value="RESPONSE_REGULATORY"/>
    <property type="match status" value="1"/>
</dbReference>
<reference evidence="1 2" key="1">
    <citation type="submission" date="2015-12" db="EMBL/GenBank/DDBJ databases">
        <title>Genome sequence of Mucilaginibacter gotjawali.</title>
        <authorList>
            <person name="Lee J.S."/>
            <person name="Lee K.C."/>
            <person name="Kim K.K."/>
            <person name="Lee B.W."/>
        </authorList>
    </citation>
    <scope>NUCLEOTIDE SEQUENCE [LARGE SCALE GENOMIC DNA]</scope>
    <source>
        <strain evidence="1 2">SA3-7</strain>
    </source>
</reference>
<dbReference type="RefSeq" id="WP_096353239.1">
    <property type="nucleotide sequence ID" value="NZ_AP017313.1"/>
</dbReference>
<dbReference type="PANTHER" id="PTHR44591">
    <property type="entry name" value="STRESS RESPONSE REGULATOR PROTEIN 1"/>
    <property type="match status" value="1"/>
</dbReference>
<dbReference type="SMART" id="SM00448">
    <property type="entry name" value="REC"/>
    <property type="match status" value="1"/>
</dbReference>
<accession>A0A0X8X3Q3</accession>
<dbReference type="Gene3D" id="3.40.50.2300">
    <property type="match status" value="1"/>
</dbReference>
<dbReference type="KEGG" id="mgot:MgSA37_03251"/>
<dbReference type="PANTHER" id="PTHR44591:SF3">
    <property type="entry name" value="RESPONSE REGULATORY DOMAIN-CONTAINING PROTEIN"/>
    <property type="match status" value="1"/>
</dbReference>
<dbReference type="InterPro" id="IPR001789">
    <property type="entry name" value="Sig_transdc_resp-reg_receiver"/>
</dbReference>
<dbReference type="AlphaFoldDB" id="A0A0X8X3Q3"/>
<name>A0A0X8X3Q3_9SPHI</name>
<sequence>MKNNILLVEENDEIRANITKSLSIEGYDVIEADCGAKAVLLTSRELPSLIVCDVLMQCMDGYAVFLSLFTTIYFHKIPFIFFTVDSNTKSADVLSIENYPSRRFLEPGLLNYVKKIIPVDNRIAS</sequence>
<dbReference type="InterPro" id="IPR050595">
    <property type="entry name" value="Bact_response_regulator"/>
</dbReference>
<dbReference type="EMBL" id="AP017313">
    <property type="protein sequence ID" value="BAU55070.1"/>
    <property type="molecule type" value="Genomic_DNA"/>
</dbReference>
<proteinExistence type="predicted"/>
<protein>
    <submittedName>
        <fullName evidence="1">Transcriptional regulatory protein AfsQ1</fullName>
    </submittedName>
</protein>
<organism evidence="1 2">
    <name type="scientific">Mucilaginibacter gotjawali</name>
    <dbReference type="NCBI Taxonomy" id="1550579"/>
    <lineage>
        <taxon>Bacteria</taxon>
        <taxon>Pseudomonadati</taxon>
        <taxon>Bacteroidota</taxon>
        <taxon>Sphingobacteriia</taxon>
        <taxon>Sphingobacteriales</taxon>
        <taxon>Sphingobacteriaceae</taxon>
        <taxon>Mucilaginibacter</taxon>
    </lineage>
</organism>
<dbReference type="SUPFAM" id="SSF52172">
    <property type="entry name" value="CheY-like"/>
    <property type="match status" value="1"/>
</dbReference>
<evidence type="ECO:0000313" key="2">
    <source>
        <dbReference type="Proteomes" id="UP000218263"/>
    </source>
</evidence>
<dbReference type="GO" id="GO:0000160">
    <property type="term" value="P:phosphorelay signal transduction system"/>
    <property type="evidence" value="ECO:0007669"/>
    <property type="project" value="InterPro"/>
</dbReference>
<dbReference type="Proteomes" id="UP000218263">
    <property type="component" value="Chromosome"/>
</dbReference>